<organism evidence="6 7">
    <name type="scientific">Breznakia pachnodae</name>
    <dbReference type="NCBI Taxonomy" id="265178"/>
    <lineage>
        <taxon>Bacteria</taxon>
        <taxon>Bacillati</taxon>
        <taxon>Bacillota</taxon>
        <taxon>Erysipelotrichia</taxon>
        <taxon>Erysipelotrichales</taxon>
        <taxon>Erysipelotrichaceae</taxon>
        <taxon>Breznakia</taxon>
    </lineage>
</organism>
<keyword evidence="1" id="KW-0813">Transport</keyword>
<dbReference type="PIRSF" id="PIRSF000699">
    <property type="entry name" value="PTS_IILac_III"/>
    <property type="match status" value="1"/>
</dbReference>
<dbReference type="Proteomes" id="UP001230220">
    <property type="component" value="Unassembled WGS sequence"/>
</dbReference>
<evidence type="ECO:0000256" key="3">
    <source>
        <dbReference type="ARBA" id="ARBA00022679"/>
    </source>
</evidence>
<name>A0ABU0E1A6_9FIRM</name>
<dbReference type="PANTHER" id="PTHR34382">
    <property type="entry name" value="PTS SYSTEM N,N'-DIACETYLCHITOBIOSE-SPECIFIC EIIA COMPONENT"/>
    <property type="match status" value="1"/>
</dbReference>
<dbReference type="PANTHER" id="PTHR34382:SF7">
    <property type="entry name" value="PTS SYSTEM N,N'-DIACETYLCHITOBIOSE-SPECIFIC EIIA COMPONENT"/>
    <property type="match status" value="1"/>
</dbReference>
<dbReference type="SUPFAM" id="SSF46973">
    <property type="entry name" value="Enzyme IIa from lactose specific PTS, IIa-lac"/>
    <property type="match status" value="1"/>
</dbReference>
<protein>
    <submittedName>
        <fullName evidence="6">PTS system cellobiose-specific IIA component</fullName>
    </submittedName>
</protein>
<accession>A0ABU0E1A6</accession>
<sequence>MPKMDEQESQEVAFTIILHSGSARSLVHEGLGLMREGKFEEAEAKLNEGEEELVQAHQAQTNLLHKFSHGTTIEIQIIMVHAQDHLMTTMTLLEVAKEMKYLYERTN</sequence>
<keyword evidence="3" id="KW-0808">Transferase</keyword>
<gene>
    <name evidence="6" type="ORF">J2S15_001263</name>
</gene>
<dbReference type="PROSITE" id="PS51095">
    <property type="entry name" value="PTS_EIIA_TYPE_3"/>
    <property type="match status" value="1"/>
</dbReference>
<dbReference type="CDD" id="cd00215">
    <property type="entry name" value="PTS_IIA_lac"/>
    <property type="match status" value="1"/>
</dbReference>
<dbReference type="Pfam" id="PF02255">
    <property type="entry name" value="PTS_IIA"/>
    <property type="match status" value="1"/>
</dbReference>
<keyword evidence="2" id="KW-0762">Sugar transport</keyword>
<evidence type="ECO:0000256" key="2">
    <source>
        <dbReference type="ARBA" id="ARBA00022597"/>
    </source>
</evidence>
<dbReference type="Gene3D" id="1.20.58.80">
    <property type="entry name" value="Phosphotransferase system, lactose/cellobiose-type IIA subunit"/>
    <property type="match status" value="1"/>
</dbReference>
<keyword evidence="7" id="KW-1185">Reference proteome</keyword>
<evidence type="ECO:0000256" key="5">
    <source>
        <dbReference type="PROSITE-ProRule" id="PRU00418"/>
    </source>
</evidence>
<evidence type="ECO:0000256" key="1">
    <source>
        <dbReference type="ARBA" id="ARBA00022448"/>
    </source>
</evidence>
<comment type="caution">
    <text evidence="6">The sequence shown here is derived from an EMBL/GenBank/DDBJ whole genome shotgun (WGS) entry which is preliminary data.</text>
</comment>
<proteinExistence type="predicted"/>
<keyword evidence="4" id="KW-0598">Phosphotransferase system</keyword>
<evidence type="ECO:0000313" key="7">
    <source>
        <dbReference type="Proteomes" id="UP001230220"/>
    </source>
</evidence>
<evidence type="ECO:0000256" key="4">
    <source>
        <dbReference type="ARBA" id="ARBA00022683"/>
    </source>
</evidence>
<evidence type="ECO:0000313" key="6">
    <source>
        <dbReference type="EMBL" id="MDQ0360518.1"/>
    </source>
</evidence>
<reference evidence="6 7" key="1">
    <citation type="submission" date="2023-07" db="EMBL/GenBank/DDBJ databases">
        <title>Genomic Encyclopedia of Type Strains, Phase IV (KMG-IV): sequencing the most valuable type-strain genomes for metagenomic binning, comparative biology and taxonomic classification.</title>
        <authorList>
            <person name="Goeker M."/>
        </authorList>
    </citation>
    <scope>NUCLEOTIDE SEQUENCE [LARGE SCALE GENOMIC DNA]</scope>
    <source>
        <strain evidence="6 7">DSM 16784</strain>
    </source>
</reference>
<dbReference type="InterPro" id="IPR036542">
    <property type="entry name" value="PTS_IIA_lac/cel_sf"/>
</dbReference>
<dbReference type="EMBL" id="JAUSUR010000002">
    <property type="protein sequence ID" value="MDQ0360518.1"/>
    <property type="molecule type" value="Genomic_DNA"/>
</dbReference>
<feature type="modified residue" description="Phosphohistidine; by HPr" evidence="5">
    <location>
        <position position="81"/>
    </location>
</feature>
<dbReference type="InterPro" id="IPR003188">
    <property type="entry name" value="PTS_IIA_lac/cel"/>
</dbReference>